<dbReference type="PANTHER" id="PTHR11860">
    <property type="entry name" value="POLYMERIC-IMMUNOGLOBULIN RECEPTOR"/>
    <property type="match status" value="1"/>
</dbReference>
<dbReference type="AlphaFoldDB" id="A0A9F5J3J2"/>
<keyword evidence="2 5" id="KW-0812">Transmembrane</keyword>
<dbReference type="OMA" id="ERRYDIW"/>
<feature type="signal peptide" evidence="6">
    <location>
        <begin position="1"/>
        <end position="17"/>
    </location>
</feature>
<evidence type="ECO:0000256" key="4">
    <source>
        <dbReference type="SAM" id="MobiDB-lite"/>
    </source>
</evidence>
<dbReference type="Proteomes" id="UP000695026">
    <property type="component" value="Unplaced"/>
</dbReference>
<dbReference type="GO" id="GO:0005886">
    <property type="term" value="C:plasma membrane"/>
    <property type="evidence" value="ECO:0007669"/>
    <property type="project" value="TreeGrafter"/>
</dbReference>
<keyword evidence="6" id="KW-0732">Signal</keyword>
<accession>A0A9F5J3J2</accession>
<keyword evidence="8" id="KW-1185">Reference proteome</keyword>
<dbReference type="KEGG" id="pbi:112542617"/>
<dbReference type="SUPFAM" id="SSF48726">
    <property type="entry name" value="Immunoglobulin"/>
    <property type="match status" value="1"/>
</dbReference>
<name>A0A9F5J3J2_PYTBI</name>
<dbReference type="PANTHER" id="PTHR11860:SF87">
    <property type="entry name" value="CMRF35-LIKE MOLECULE 8"/>
    <property type="match status" value="1"/>
</dbReference>
<protein>
    <submittedName>
        <fullName evidence="9">CMRF35-like molecule 4</fullName>
    </submittedName>
</protein>
<evidence type="ECO:0000256" key="6">
    <source>
        <dbReference type="SAM" id="SignalP"/>
    </source>
</evidence>
<evidence type="ECO:0000256" key="3">
    <source>
        <dbReference type="ARBA" id="ARBA00023136"/>
    </source>
</evidence>
<feature type="domain" description="Immunoglobulin" evidence="7">
    <location>
        <begin position="21"/>
        <end position="123"/>
    </location>
</feature>
<dbReference type="RefSeq" id="XP_025031707.1">
    <property type="nucleotide sequence ID" value="XM_025175939.1"/>
</dbReference>
<evidence type="ECO:0000259" key="7">
    <source>
        <dbReference type="SMART" id="SM00409"/>
    </source>
</evidence>
<keyword evidence="3 5" id="KW-0472">Membrane</keyword>
<dbReference type="OrthoDB" id="8920197at2759"/>
<organism evidence="8 9">
    <name type="scientific">Python bivittatus</name>
    <name type="common">Burmese python</name>
    <name type="synonym">Python molurus bivittatus</name>
    <dbReference type="NCBI Taxonomy" id="176946"/>
    <lineage>
        <taxon>Eukaryota</taxon>
        <taxon>Metazoa</taxon>
        <taxon>Chordata</taxon>
        <taxon>Craniata</taxon>
        <taxon>Vertebrata</taxon>
        <taxon>Euteleostomi</taxon>
        <taxon>Lepidosauria</taxon>
        <taxon>Squamata</taxon>
        <taxon>Bifurcata</taxon>
        <taxon>Unidentata</taxon>
        <taxon>Episquamata</taxon>
        <taxon>Toxicofera</taxon>
        <taxon>Serpentes</taxon>
        <taxon>Henophidia</taxon>
        <taxon>Pythonidae</taxon>
        <taxon>Python</taxon>
    </lineage>
</organism>
<dbReference type="InterPro" id="IPR013106">
    <property type="entry name" value="Ig_V-set"/>
</dbReference>
<feature type="chain" id="PRO_5039922018" evidence="6">
    <location>
        <begin position="18"/>
        <end position="202"/>
    </location>
</feature>
<comment type="subcellular location">
    <subcellularLocation>
        <location evidence="1">Membrane</location>
    </subcellularLocation>
</comment>
<gene>
    <name evidence="9" type="primary">LOC112542617</name>
</gene>
<proteinExistence type="predicted"/>
<dbReference type="GeneID" id="112542617"/>
<feature type="transmembrane region" description="Helical" evidence="5">
    <location>
        <begin position="161"/>
        <end position="184"/>
    </location>
</feature>
<dbReference type="SMART" id="SM00409">
    <property type="entry name" value="IG"/>
    <property type="match status" value="1"/>
</dbReference>
<dbReference type="Pfam" id="PF07686">
    <property type="entry name" value="V-set"/>
    <property type="match status" value="1"/>
</dbReference>
<dbReference type="GO" id="GO:0004888">
    <property type="term" value="F:transmembrane signaling receptor activity"/>
    <property type="evidence" value="ECO:0007669"/>
    <property type="project" value="TreeGrafter"/>
</dbReference>
<feature type="region of interest" description="Disordered" evidence="4">
    <location>
        <begin position="127"/>
        <end position="149"/>
    </location>
</feature>
<keyword evidence="5" id="KW-1133">Transmembrane helix</keyword>
<evidence type="ECO:0000256" key="2">
    <source>
        <dbReference type="ARBA" id="ARBA00022692"/>
    </source>
</evidence>
<dbReference type="InterPro" id="IPR036179">
    <property type="entry name" value="Ig-like_dom_sf"/>
</dbReference>
<evidence type="ECO:0000256" key="1">
    <source>
        <dbReference type="ARBA" id="ARBA00004370"/>
    </source>
</evidence>
<dbReference type="Gene3D" id="2.60.40.10">
    <property type="entry name" value="Immunoglobulins"/>
    <property type="match status" value="1"/>
</dbReference>
<dbReference type="InterPro" id="IPR013783">
    <property type="entry name" value="Ig-like_fold"/>
</dbReference>
<reference evidence="9" key="1">
    <citation type="submission" date="2025-08" db="UniProtKB">
        <authorList>
            <consortium name="RefSeq"/>
        </authorList>
    </citation>
    <scope>IDENTIFICATION</scope>
    <source>
        <tissue evidence="9">Liver</tissue>
    </source>
</reference>
<sequence length="202" mass="23423">MKLFYGLIWTLFHVCWTLEHPESVFSPPGGSVIVHCKYGRGDERAVKYWCKEEKFRFCSRNRTIRTTGSETEVKRNGMSIKDIHVLHIFRVVMENLTHNDAGTYLCGVERRYDIWWPVELIITADDASTSTSRNEERRTEEPSESTLTPERNQLSSLDFQILIILKIPIFLIMLAAIVWVHVWYRRGKCSSGQIPETEGAKA</sequence>
<dbReference type="InterPro" id="IPR003599">
    <property type="entry name" value="Ig_sub"/>
</dbReference>
<evidence type="ECO:0000256" key="5">
    <source>
        <dbReference type="SAM" id="Phobius"/>
    </source>
</evidence>
<dbReference type="InterPro" id="IPR050671">
    <property type="entry name" value="CD300_family_receptors"/>
</dbReference>
<evidence type="ECO:0000313" key="9">
    <source>
        <dbReference type="RefSeq" id="XP_025031707.1"/>
    </source>
</evidence>
<evidence type="ECO:0000313" key="8">
    <source>
        <dbReference type="Proteomes" id="UP000695026"/>
    </source>
</evidence>